<evidence type="ECO:0000313" key="1">
    <source>
        <dbReference type="EMBL" id="MFC7090975.1"/>
    </source>
</evidence>
<comment type="caution">
    <text evidence="1">The sequence shown here is derived from an EMBL/GenBank/DDBJ whole genome shotgun (WGS) entry which is preliminary data.</text>
</comment>
<evidence type="ECO:0000313" key="2">
    <source>
        <dbReference type="Proteomes" id="UP001596411"/>
    </source>
</evidence>
<organism evidence="1 2">
    <name type="scientific">Halomonas salifodinae</name>
    <dbReference type="NCBI Taxonomy" id="438745"/>
    <lineage>
        <taxon>Bacteria</taxon>
        <taxon>Pseudomonadati</taxon>
        <taxon>Pseudomonadota</taxon>
        <taxon>Gammaproteobacteria</taxon>
        <taxon>Oceanospirillales</taxon>
        <taxon>Halomonadaceae</taxon>
        <taxon>Halomonas</taxon>
    </lineage>
</organism>
<proteinExistence type="predicted"/>
<name>A0ABW2F0K1_9GAMM</name>
<accession>A0ABW2F0K1</accession>
<gene>
    <name evidence="1" type="ORF">ACFQH5_15600</name>
</gene>
<sequence length="244" mass="28229">MRKYSSNTSITNILSVCPEKHRASICLEGTKSALNRSLQQDVATYKAGLEVLSGQLARYLERKIDSILELNKSHFFAINTFLEYIDINHAYIEEAANYFIFQAEEKDFSEFSDYRVYAEIKREHWPKRQKPAESAINKYSKMLALSIPILSKGFASTELELVFELKEIMEKSKELFYRTMGLTSEIIESEEEMTPEKCLMGFKEHMAESLKLKEKVKFYYENILLKAQEGNILIESLLISQAQG</sequence>
<dbReference type="RefSeq" id="WP_346061876.1">
    <property type="nucleotide sequence ID" value="NZ_BAAADR010000005.1"/>
</dbReference>
<dbReference type="EMBL" id="JBHSZP010000031">
    <property type="protein sequence ID" value="MFC7090975.1"/>
    <property type="molecule type" value="Genomic_DNA"/>
</dbReference>
<keyword evidence="2" id="KW-1185">Reference proteome</keyword>
<reference evidence="2" key="1">
    <citation type="journal article" date="2019" name="Int. J. Syst. Evol. Microbiol.">
        <title>The Global Catalogue of Microorganisms (GCM) 10K type strain sequencing project: providing services to taxonomists for standard genome sequencing and annotation.</title>
        <authorList>
            <consortium name="The Broad Institute Genomics Platform"/>
            <consortium name="The Broad Institute Genome Sequencing Center for Infectious Disease"/>
            <person name="Wu L."/>
            <person name="Ma J."/>
        </authorList>
    </citation>
    <scope>NUCLEOTIDE SEQUENCE [LARGE SCALE GENOMIC DNA]</scope>
    <source>
        <strain evidence="2">CGMCC 1.13666</strain>
    </source>
</reference>
<dbReference type="Proteomes" id="UP001596411">
    <property type="component" value="Unassembled WGS sequence"/>
</dbReference>
<protein>
    <submittedName>
        <fullName evidence="1">Uncharacterized protein</fullName>
    </submittedName>
</protein>